<feature type="domain" description="Exostosin GT47" evidence="3">
    <location>
        <begin position="45"/>
        <end position="163"/>
    </location>
</feature>
<dbReference type="GO" id="GO:0016757">
    <property type="term" value="F:glycosyltransferase activity"/>
    <property type="evidence" value="ECO:0007669"/>
    <property type="project" value="InterPro"/>
</dbReference>
<evidence type="ECO:0000256" key="2">
    <source>
        <dbReference type="SAM" id="MobiDB-lite"/>
    </source>
</evidence>
<comment type="similarity">
    <text evidence="1">Belongs to the glycosyltransferase 47 family.</text>
</comment>
<proteinExistence type="inferred from homology"/>
<dbReference type="InParanoid" id="F2U863"/>
<gene>
    <name evidence="4" type="ORF">PTSG_12156</name>
</gene>
<dbReference type="GeneID" id="16075372"/>
<dbReference type="InterPro" id="IPR004263">
    <property type="entry name" value="Exostosin"/>
</dbReference>
<dbReference type="RefSeq" id="XP_004994394.1">
    <property type="nucleotide sequence ID" value="XM_004994337.1"/>
</dbReference>
<dbReference type="InterPro" id="IPR040911">
    <property type="entry name" value="Exostosin_GT47"/>
</dbReference>
<evidence type="ECO:0000259" key="3">
    <source>
        <dbReference type="Pfam" id="PF03016"/>
    </source>
</evidence>
<dbReference type="Pfam" id="PF03016">
    <property type="entry name" value="Exostosin_GT47"/>
    <property type="match status" value="1"/>
</dbReference>
<accession>F2U863</accession>
<feature type="region of interest" description="Disordered" evidence="2">
    <location>
        <begin position="505"/>
        <end position="524"/>
    </location>
</feature>
<name>F2U863_SALR5</name>
<evidence type="ECO:0000313" key="4">
    <source>
        <dbReference type="EMBL" id="EGD72571.1"/>
    </source>
</evidence>
<dbReference type="EMBL" id="GL832964">
    <property type="protein sequence ID" value="EGD72571.1"/>
    <property type="molecule type" value="Genomic_DNA"/>
</dbReference>
<feature type="non-terminal residue" evidence="4">
    <location>
        <position position="566"/>
    </location>
</feature>
<dbReference type="PANTHER" id="PTHR11062">
    <property type="entry name" value="EXOSTOSIN HEPARAN SULFATE GLYCOSYLTRANSFERASE -RELATED"/>
    <property type="match status" value="1"/>
</dbReference>
<dbReference type="AlphaFoldDB" id="F2U863"/>
<sequence length="566" mass="63540">MLGGLRHGGCKWISGVAADNDLFLPRHSMQLAIHPHRRFSRKCATRSAHTNRQYLVTFRGTTKSARSDAMRNHLPKLHNGRGIVLVCACRWFLGEERMGREGEEKEFNRYTYTELTLETKFGLIIMAAGAIPVIVVDHYVLPYQDLLDWETFSIRIPEHRLLEEFFKSLSTQVHTALESARINLFSGDNAWQPYQDLLDWETFSIRIPEHRLLEEFFKSLSTQVHTALESARINLFSGDNAWQRALEPAAVTPSPSTKHHCSGGMNRRALPCNDRPATPHVCMMRTAPVQPTNPSPTAAAAGSWLFAAGNRWRQHKLHFRLEAATAAEAMHTYRQDEGNVEDSCHACQLHSHHTWMLMEAGSHAGCSCCNFPDSAAAVVLMQRSHMCEQGGRLPEDRWRMMMGGAHMMDREEQLWTHTSMVMVGTSNHSDAIMRRCVSSVITAIDRTAAITLRPTPAPIWREADLAHVTRSDEEEAHEAVEPTTMMTMTSDEATAVPDVAALWMNGPSASGPSPPPRPRRRWSPTAAAAAMDVESVMCVDVPLPHMTTMMMVVSGLWWMWTAHAHA</sequence>
<dbReference type="eggNOG" id="KOG1021">
    <property type="taxonomic scope" value="Eukaryota"/>
</dbReference>
<reference evidence="4" key="1">
    <citation type="submission" date="2009-08" db="EMBL/GenBank/DDBJ databases">
        <title>Annotation of Salpingoeca rosetta.</title>
        <authorList>
            <consortium name="The Broad Institute Genome Sequencing Platform"/>
            <person name="Russ C."/>
            <person name="Cuomo C."/>
            <person name="Burger G."/>
            <person name="Gray M.W."/>
            <person name="Holland P.W.H."/>
            <person name="King N."/>
            <person name="Lang F.B.F."/>
            <person name="Roger A.J."/>
            <person name="Ruiz-Trillo I."/>
            <person name="Young S.K."/>
            <person name="Zeng Q."/>
            <person name="Gargeya S."/>
            <person name="Alvarado L."/>
            <person name="Berlin A."/>
            <person name="Chapman S.B."/>
            <person name="Chen Z."/>
            <person name="Freedman E."/>
            <person name="Gellesch M."/>
            <person name="Goldberg J."/>
            <person name="Griggs A."/>
            <person name="Gujja S."/>
            <person name="Heilman E."/>
            <person name="Heiman D."/>
            <person name="Howarth C."/>
            <person name="Mehta T."/>
            <person name="Neiman D."/>
            <person name="Pearson M."/>
            <person name="Roberts A."/>
            <person name="Saif S."/>
            <person name="Shea T."/>
            <person name="Shenoy N."/>
            <person name="Sisk P."/>
            <person name="Stolte C."/>
            <person name="Sykes S."/>
            <person name="White J."/>
            <person name="Yandava C."/>
            <person name="Haas B."/>
            <person name="Nusbaum C."/>
            <person name="Birren B."/>
        </authorList>
    </citation>
    <scope>NUCLEOTIDE SEQUENCE [LARGE SCALE GENOMIC DNA]</scope>
    <source>
        <strain evidence="4">ATCC 50818</strain>
    </source>
</reference>
<protein>
    <recommendedName>
        <fullName evidence="3">Exostosin GT47 domain-containing protein</fullName>
    </recommendedName>
</protein>
<keyword evidence="5" id="KW-1185">Reference proteome</keyword>
<organism evidence="5">
    <name type="scientific">Salpingoeca rosetta (strain ATCC 50818 / BSB-021)</name>
    <dbReference type="NCBI Taxonomy" id="946362"/>
    <lineage>
        <taxon>Eukaryota</taxon>
        <taxon>Choanoflagellata</taxon>
        <taxon>Craspedida</taxon>
        <taxon>Salpingoecidae</taxon>
        <taxon>Salpingoeca</taxon>
    </lineage>
</organism>
<dbReference type="KEGG" id="sre:PTSG_12156"/>
<dbReference type="Proteomes" id="UP000007799">
    <property type="component" value="Unassembled WGS sequence"/>
</dbReference>
<evidence type="ECO:0000256" key="1">
    <source>
        <dbReference type="ARBA" id="ARBA00010271"/>
    </source>
</evidence>
<evidence type="ECO:0000313" key="5">
    <source>
        <dbReference type="Proteomes" id="UP000007799"/>
    </source>
</evidence>
<dbReference type="OrthoDB" id="1924787at2759"/>